<reference evidence="3 4" key="1">
    <citation type="submission" date="2024-06" db="EMBL/GenBank/DDBJ databases">
        <title>The Natural Products Discovery Center: Release of the First 8490 Sequenced Strains for Exploring Actinobacteria Biosynthetic Diversity.</title>
        <authorList>
            <person name="Kalkreuter E."/>
            <person name="Kautsar S.A."/>
            <person name="Yang D."/>
            <person name="Bader C.D."/>
            <person name="Teijaro C.N."/>
            <person name="Fluegel L."/>
            <person name="Davis C.M."/>
            <person name="Simpson J.R."/>
            <person name="Lauterbach L."/>
            <person name="Steele A.D."/>
            <person name="Gui C."/>
            <person name="Meng S."/>
            <person name="Li G."/>
            <person name="Viehrig K."/>
            <person name="Ye F."/>
            <person name="Su P."/>
            <person name="Kiefer A.F."/>
            <person name="Nichols A."/>
            <person name="Cepeda A.J."/>
            <person name="Yan W."/>
            <person name="Fan B."/>
            <person name="Jiang Y."/>
            <person name="Adhikari A."/>
            <person name="Zheng C.-J."/>
            <person name="Schuster L."/>
            <person name="Cowan T.M."/>
            <person name="Smanski M.J."/>
            <person name="Chevrette M.G."/>
            <person name="De Carvalho L.P.S."/>
            <person name="Shen B."/>
        </authorList>
    </citation>
    <scope>NUCLEOTIDE SEQUENCE [LARGE SCALE GENOMIC DNA]</scope>
    <source>
        <strain evidence="3 4">NPDC052360</strain>
    </source>
</reference>
<keyword evidence="3" id="KW-0378">Hydrolase</keyword>
<feature type="transmembrane region" description="Helical" evidence="1">
    <location>
        <begin position="52"/>
        <end position="73"/>
    </location>
</feature>
<sequence length="483" mass="51060">MRNSGPPRTAVALAALLAGDALLHLAWATGLTWPAPDARALSIAVLGGVVPFTPRVLLPLAALLLATAAAVLARGLGLGGRRLRPVLGAVTLAVAAGLLVRGLVGAAWACGAGDEPSRAFHWLNLLLYTPLCLIAGAGAARLAGVWGTGARGAGASGAGSPGAGVRGAPRRRLWVRRTALALPLALAGTALYGAYAYDPGEQHGYRSPYLTAAAGSRYLDTPLARFHYVRQGTGSPVVLLSPGASWTFAWHHQVDALSRTHTVYVVDLPGQGFTRLHESRFTWDLDGMTGALGTFLDALGLPRTALGGNSWSGGWALAYAQRHPERVGRLVLLAPSGLDERDPMTWEALKLPAVGELLVNAGSGRSAAEASLRRVLVHDELITDDLVDAVWAPGTLDANRRAVYRLERGLDWRETEAALPRTRQPVLVVWGRQDTVLPVAQARRFGALLPDATVRELDGCGHALTLDCADRVSAVMEEFLRDR</sequence>
<protein>
    <submittedName>
        <fullName evidence="3">Alpha/beta fold hydrolase</fullName>
    </submittedName>
</protein>
<feature type="transmembrane region" description="Helical" evidence="1">
    <location>
        <begin position="121"/>
        <end position="143"/>
    </location>
</feature>
<dbReference type="InterPro" id="IPR000073">
    <property type="entry name" value="AB_hydrolase_1"/>
</dbReference>
<keyword evidence="1" id="KW-0812">Transmembrane</keyword>
<dbReference type="PANTHER" id="PTHR46438:SF11">
    <property type="entry name" value="LIPASE-RELATED"/>
    <property type="match status" value="1"/>
</dbReference>
<dbReference type="InterPro" id="IPR025058">
    <property type="entry name" value="DUF3995"/>
</dbReference>
<dbReference type="InterPro" id="IPR029058">
    <property type="entry name" value="AB_hydrolase_fold"/>
</dbReference>
<keyword evidence="1" id="KW-1133">Transmembrane helix</keyword>
<feature type="transmembrane region" description="Helical" evidence="1">
    <location>
        <begin position="179"/>
        <end position="197"/>
    </location>
</feature>
<feature type="domain" description="AB hydrolase-1" evidence="2">
    <location>
        <begin position="237"/>
        <end position="464"/>
    </location>
</feature>
<dbReference type="Pfam" id="PF13160">
    <property type="entry name" value="DUF3995"/>
    <property type="match status" value="1"/>
</dbReference>
<evidence type="ECO:0000259" key="2">
    <source>
        <dbReference type="Pfam" id="PF00561"/>
    </source>
</evidence>
<dbReference type="PANTHER" id="PTHR46438">
    <property type="entry name" value="ALPHA/BETA-HYDROLASES SUPERFAMILY PROTEIN"/>
    <property type="match status" value="1"/>
</dbReference>
<dbReference type="PRINTS" id="PR00111">
    <property type="entry name" value="ABHYDROLASE"/>
</dbReference>
<gene>
    <name evidence="3" type="ORF">AB0470_32295</name>
</gene>
<proteinExistence type="predicted"/>
<evidence type="ECO:0000313" key="3">
    <source>
        <dbReference type="EMBL" id="MEV8464215.1"/>
    </source>
</evidence>
<name>A0ABV3KY28_STRGS</name>
<organism evidence="3 4">
    <name type="scientific">Streptomyces griseosporeus</name>
    <dbReference type="NCBI Taxonomy" id="1910"/>
    <lineage>
        <taxon>Bacteria</taxon>
        <taxon>Bacillati</taxon>
        <taxon>Actinomycetota</taxon>
        <taxon>Actinomycetes</taxon>
        <taxon>Kitasatosporales</taxon>
        <taxon>Streptomycetaceae</taxon>
        <taxon>Streptomyces</taxon>
    </lineage>
</organism>
<dbReference type="GO" id="GO:0016787">
    <property type="term" value="F:hydrolase activity"/>
    <property type="evidence" value="ECO:0007669"/>
    <property type="project" value="UniProtKB-KW"/>
</dbReference>
<dbReference type="SUPFAM" id="SSF53474">
    <property type="entry name" value="alpha/beta-Hydrolases"/>
    <property type="match status" value="1"/>
</dbReference>
<evidence type="ECO:0000313" key="4">
    <source>
        <dbReference type="Proteomes" id="UP001553148"/>
    </source>
</evidence>
<dbReference type="Pfam" id="PF00561">
    <property type="entry name" value="Abhydrolase_1"/>
    <property type="match status" value="1"/>
</dbReference>
<dbReference type="EMBL" id="JBFAUJ010000020">
    <property type="protein sequence ID" value="MEV8464215.1"/>
    <property type="molecule type" value="Genomic_DNA"/>
</dbReference>
<evidence type="ECO:0000256" key="1">
    <source>
        <dbReference type="SAM" id="Phobius"/>
    </source>
</evidence>
<dbReference type="Gene3D" id="3.40.50.1820">
    <property type="entry name" value="alpha/beta hydrolase"/>
    <property type="match status" value="1"/>
</dbReference>
<dbReference type="Proteomes" id="UP001553148">
    <property type="component" value="Unassembled WGS sequence"/>
</dbReference>
<accession>A0ABV3KY28</accession>
<feature type="transmembrane region" description="Helical" evidence="1">
    <location>
        <begin position="85"/>
        <end position="109"/>
    </location>
</feature>
<keyword evidence="4" id="KW-1185">Reference proteome</keyword>
<keyword evidence="1" id="KW-0472">Membrane</keyword>
<comment type="caution">
    <text evidence="3">The sequence shown here is derived from an EMBL/GenBank/DDBJ whole genome shotgun (WGS) entry which is preliminary data.</text>
</comment>
<dbReference type="RefSeq" id="WP_162655659.1">
    <property type="nucleotide sequence ID" value="NZ_JBFAUJ010000020.1"/>
</dbReference>